<dbReference type="Pfam" id="PF01943">
    <property type="entry name" value="Polysacc_synt"/>
    <property type="match status" value="1"/>
</dbReference>
<dbReference type="EMBL" id="AMEZ01000013">
    <property type="protein sequence ID" value="EKY29058.1"/>
    <property type="molecule type" value="Genomic_DNA"/>
</dbReference>
<dbReference type="HOGENOM" id="CLU_040010_0_0_9"/>
<name>L1QM55_9CLOT</name>
<dbReference type="RefSeq" id="WP_005210479.1">
    <property type="nucleotide sequence ID" value="NZ_KB291607.1"/>
</dbReference>
<evidence type="ECO:0000256" key="3">
    <source>
        <dbReference type="ARBA" id="ARBA00022692"/>
    </source>
</evidence>
<feature type="transmembrane region" description="Helical" evidence="6">
    <location>
        <begin position="310"/>
        <end position="330"/>
    </location>
</feature>
<accession>L1QM55</accession>
<dbReference type="InterPro" id="IPR002797">
    <property type="entry name" value="Polysacc_synth"/>
</dbReference>
<proteinExistence type="predicted"/>
<feature type="transmembrane region" description="Helical" evidence="6">
    <location>
        <begin position="39"/>
        <end position="64"/>
    </location>
</feature>
<evidence type="ECO:0000313" key="8">
    <source>
        <dbReference type="Proteomes" id="UP000010420"/>
    </source>
</evidence>
<protein>
    <submittedName>
        <fullName evidence="7">Polysaccharide biosynthesis protein</fullName>
    </submittedName>
</protein>
<dbReference type="OrthoDB" id="5751261at2"/>
<evidence type="ECO:0000256" key="5">
    <source>
        <dbReference type="ARBA" id="ARBA00023136"/>
    </source>
</evidence>
<evidence type="ECO:0000256" key="6">
    <source>
        <dbReference type="SAM" id="Phobius"/>
    </source>
</evidence>
<feature type="transmembrane region" description="Helical" evidence="6">
    <location>
        <begin position="126"/>
        <end position="148"/>
    </location>
</feature>
<feature type="transmembrane region" description="Helical" evidence="6">
    <location>
        <begin position="85"/>
        <end position="106"/>
    </location>
</feature>
<sequence length="515" mass="58887">MKNNIKLATIISYITLIAGNVISLLYTPFMLTTLGTGEYGLFTLVNTIISYIYLLDMGIGNAVIRYNSKFIANNDEESLEKINGMFLILYTIISVIGLIIGLIVYLNLGSIFGKGLTLEEIARIKVMFFMALINLVLAFPLNVFNGIIMAYERFVYVKCLAFIRTILNPIIMISVLLLGYKAIGMIMASTIFNVILGIINVIYCFKVLKIKIKFSGFNKELYKEIFKYSFYVFLAVVAYRIYWSTDQFILGMVAGSIPIAIYSIGIQFNDYFTSFSGVISNMFLPKLTKLTVNEDNKEELMNILIKVSRIQSYIAFFILSGFILVGQEFIMRWAGYEYKESYYIALIVMIPQIISIIQTLFATMLEAMNKHKIKSLIYLGVAIVNLVLTLILVKYLGVIGCALGTAIGMIINAILNNLYYMLNIKLDMKRYWREIINVMIPITLSFILGYLVKIIIVPKSYFKIGLFVCIFTSIYFITCYKISFNKYEKEVASTIIKKIINIFNRKYIRRVKVED</sequence>
<keyword evidence="8" id="KW-1185">Reference proteome</keyword>
<reference evidence="7 8" key="1">
    <citation type="submission" date="2012-05" db="EMBL/GenBank/DDBJ databases">
        <authorList>
            <person name="Weinstock G."/>
            <person name="Sodergren E."/>
            <person name="Lobos E.A."/>
            <person name="Fulton L."/>
            <person name="Fulton R."/>
            <person name="Courtney L."/>
            <person name="Fronick C."/>
            <person name="O'Laughlin M."/>
            <person name="Godfrey J."/>
            <person name="Wilson R.M."/>
            <person name="Miner T."/>
            <person name="Farmer C."/>
            <person name="Delehaunty K."/>
            <person name="Cordes M."/>
            <person name="Minx P."/>
            <person name="Tomlinson C."/>
            <person name="Chen J."/>
            <person name="Wollam A."/>
            <person name="Pepin K.H."/>
            <person name="Bhonagiri V."/>
            <person name="Zhang X."/>
            <person name="Suruliraj S."/>
            <person name="Warren W."/>
            <person name="Mitreva M."/>
            <person name="Mardis E.R."/>
            <person name="Wilson R.K."/>
        </authorList>
    </citation>
    <scope>NUCLEOTIDE SEQUENCE [LARGE SCALE GENOMIC DNA]</scope>
    <source>
        <strain evidence="7 8">DSM 1785</strain>
    </source>
</reference>
<dbReference type="InterPro" id="IPR050833">
    <property type="entry name" value="Poly_Biosynth_Transport"/>
</dbReference>
<feature type="transmembrane region" description="Helical" evidence="6">
    <location>
        <begin position="248"/>
        <end position="266"/>
    </location>
</feature>
<organism evidence="7 8">
    <name type="scientific">Clostridium celatum DSM 1785</name>
    <dbReference type="NCBI Taxonomy" id="545697"/>
    <lineage>
        <taxon>Bacteria</taxon>
        <taxon>Bacillati</taxon>
        <taxon>Bacillota</taxon>
        <taxon>Clostridia</taxon>
        <taxon>Eubacteriales</taxon>
        <taxon>Clostridiaceae</taxon>
        <taxon>Clostridium</taxon>
    </lineage>
</organism>
<feature type="transmembrane region" description="Helical" evidence="6">
    <location>
        <begin position="462"/>
        <end position="480"/>
    </location>
</feature>
<gene>
    <name evidence="7" type="ORF">HMPREF0216_00417</name>
</gene>
<keyword evidence="5 6" id="KW-0472">Membrane</keyword>
<keyword evidence="2" id="KW-1003">Cell membrane</keyword>
<feature type="transmembrane region" description="Helical" evidence="6">
    <location>
        <begin position="342"/>
        <end position="364"/>
    </location>
</feature>
<evidence type="ECO:0000256" key="2">
    <source>
        <dbReference type="ARBA" id="ARBA00022475"/>
    </source>
</evidence>
<dbReference type="Proteomes" id="UP000010420">
    <property type="component" value="Unassembled WGS sequence"/>
</dbReference>
<feature type="transmembrane region" description="Helical" evidence="6">
    <location>
        <begin position="7"/>
        <end position="27"/>
    </location>
</feature>
<evidence type="ECO:0000313" key="7">
    <source>
        <dbReference type="EMBL" id="EKY29058.1"/>
    </source>
</evidence>
<dbReference type="GO" id="GO:0005886">
    <property type="term" value="C:plasma membrane"/>
    <property type="evidence" value="ECO:0007669"/>
    <property type="project" value="UniProtKB-SubCell"/>
</dbReference>
<comment type="caution">
    <text evidence="7">The sequence shown here is derived from an EMBL/GenBank/DDBJ whole genome shotgun (WGS) entry which is preliminary data.</text>
</comment>
<feature type="transmembrane region" description="Helical" evidence="6">
    <location>
        <begin position="225"/>
        <end position="242"/>
    </location>
</feature>
<evidence type="ECO:0000256" key="4">
    <source>
        <dbReference type="ARBA" id="ARBA00022989"/>
    </source>
</evidence>
<dbReference type="AlphaFoldDB" id="L1QM55"/>
<dbReference type="PANTHER" id="PTHR30250">
    <property type="entry name" value="PST FAMILY PREDICTED COLANIC ACID TRANSPORTER"/>
    <property type="match status" value="1"/>
</dbReference>
<feature type="transmembrane region" description="Helical" evidence="6">
    <location>
        <begin position="183"/>
        <end position="205"/>
    </location>
</feature>
<feature type="transmembrane region" description="Helical" evidence="6">
    <location>
        <begin position="155"/>
        <end position="177"/>
    </location>
</feature>
<comment type="subcellular location">
    <subcellularLocation>
        <location evidence="1">Cell membrane</location>
        <topology evidence="1">Multi-pass membrane protein</topology>
    </subcellularLocation>
</comment>
<dbReference type="PANTHER" id="PTHR30250:SF26">
    <property type="entry name" value="PSMA PROTEIN"/>
    <property type="match status" value="1"/>
</dbReference>
<dbReference type="PATRIC" id="fig|545697.3.peg.410"/>
<feature type="transmembrane region" description="Helical" evidence="6">
    <location>
        <begin position="376"/>
        <end position="396"/>
    </location>
</feature>
<keyword evidence="4 6" id="KW-1133">Transmembrane helix</keyword>
<feature type="transmembrane region" description="Helical" evidence="6">
    <location>
        <begin position="434"/>
        <end position="456"/>
    </location>
</feature>
<feature type="transmembrane region" description="Helical" evidence="6">
    <location>
        <begin position="402"/>
        <end position="422"/>
    </location>
</feature>
<dbReference type="eggNOG" id="COG2244">
    <property type="taxonomic scope" value="Bacteria"/>
</dbReference>
<keyword evidence="3 6" id="KW-0812">Transmembrane</keyword>
<evidence type="ECO:0000256" key="1">
    <source>
        <dbReference type="ARBA" id="ARBA00004651"/>
    </source>
</evidence>
<dbReference type="STRING" id="545697.HMPREF0216_00417"/>